<dbReference type="VEuPathDB" id="FungiDB:BD410DRAFT_746777"/>
<gene>
    <name evidence="2" type="ORF">BD410DRAFT_746777</name>
</gene>
<protein>
    <submittedName>
        <fullName evidence="2">Kinase-like protein</fullName>
    </submittedName>
</protein>
<dbReference type="GO" id="GO:0005524">
    <property type="term" value="F:ATP binding"/>
    <property type="evidence" value="ECO:0007669"/>
    <property type="project" value="InterPro"/>
</dbReference>
<dbReference type="OrthoDB" id="4062651at2759"/>
<proteinExistence type="predicted"/>
<dbReference type="STRING" id="50990.A0A4Y7Q980"/>
<sequence>MIQPSHVTAGGRAICDDLNLAMKRVTEVLVSLRTDPNGWEGEWRRVHMQCFHVVTVLGTCANDHPNHVDSFVNFFDLDLPIHRSYILQLVGEEAEAFMCLLQMAIDLTPVNYGTRGLYIELLMDMATHCMVLPRSLNLDGEVDKSDSALFFGGFGAVWKARWQGRTVALKTPHTALDLSDPHRVIRRLCREVLLWRQLRHPGLLEFLGILRPEITGLRYMAIVSPWMEHGTIIEFVREHPDVDRISLLRQVSVVLSYLHTHEPPVVHRDVRCVNILINENHSPVLCDFGLSWIESGFSALRPDTLQHGNTRWLAPELLFPADGQEPAPSLASDMYSFGMVVLELFTECPPFAKRATDGAVVMDIHYNRHPQRPEGDEVKGDGFSDHLWAFIEKCWERDPLRRPSASEFANHLDTEFDEPQVQIVEVPIQDDSLNSPDDSWNLTGQVTKSSDFPVVHGVHHDIYSGLMVGIGKVALRLFRASGNNDLMQKVVQNEVMTWRTLRHANILPFYGVINIESHTFSVSPWMENQDAMTYLKAQPHINRLKLLTEVASGLEYLHLLDIVHGDLRGGNILISELGTACLQNIGTVVASGGTDFAMTAQSIRWMPPDILATEEDDHPFTGFSTCSDVWGFGMTILEIHTGATPFSDVKLDATVMRKICQGKLPTRPTTDVIGNDIWNICVSCWGFTPQARPTMKSVLQRLGYISSPSLMATTA</sequence>
<dbReference type="InterPro" id="IPR051681">
    <property type="entry name" value="Ser/Thr_Kinases-Pseudokinases"/>
</dbReference>
<dbReference type="Pfam" id="PF07714">
    <property type="entry name" value="PK_Tyr_Ser-Thr"/>
    <property type="match status" value="2"/>
</dbReference>
<organism evidence="2 3">
    <name type="scientific">Rickenella mellea</name>
    <dbReference type="NCBI Taxonomy" id="50990"/>
    <lineage>
        <taxon>Eukaryota</taxon>
        <taxon>Fungi</taxon>
        <taxon>Dikarya</taxon>
        <taxon>Basidiomycota</taxon>
        <taxon>Agaricomycotina</taxon>
        <taxon>Agaricomycetes</taxon>
        <taxon>Hymenochaetales</taxon>
        <taxon>Rickenellaceae</taxon>
        <taxon>Rickenella</taxon>
    </lineage>
</organism>
<dbReference type="InterPro" id="IPR008266">
    <property type="entry name" value="Tyr_kinase_AS"/>
</dbReference>
<keyword evidence="2" id="KW-0808">Transferase</keyword>
<dbReference type="Proteomes" id="UP000294933">
    <property type="component" value="Unassembled WGS sequence"/>
</dbReference>
<dbReference type="SUPFAM" id="SSF56112">
    <property type="entry name" value="Protein kinase-like (PK-like)"/>
    <property type="match status" value="2"/>
</dbReference>
<evidence type="ECO:0000259" key="1">
    <source>
        <dbReference type="PROSITE" id="PS50011"/>
    </source>
</evidence>
<evidence type="ECO:0000313" key="2">
    <source>
        <dbReference type="EMBL" id="TDL23370.1"/>
    </source>
</evidence>
<feature type="domain" description="Protein kinase" evidence="1">
    <location>
        <begin position="440"/>
        <end position="705"/>
    </location>
</feature>
<dbReference type="PANTHER" id="PTHR44329">
    <property type="entry name" value="SERINE/THREONINE-PROTEIN KINASE TNNI3K-RELATED"/>
    <property type="match status" value="1"/>
</dbReference>
<dbReference type="InterPro" id="IPR020635">
    <property type="entry name" value="Tyr_kinase_cat_dom"/>
</dbReference>
<dbReference type="PROSITE" id="PS00109">
    <property type="entry name" value="PROTEIN_KINASE_TYR"/>
    <property type="match status" value="2"/>
</dbReference>
<dbReference type="GO" id="GO:0004713">
    <property type="term" value="F:protein tyrosine kinase activity"/>
    <property type="evidence" value="ECO:0007669"/>
    <property type="project" value="InterPro"/>
</dbReference>
<accession>A0A4Y7Q980</accession>
<feature type="domain" description="Protein kinase" evidence="1">
    <location>
        <begin position="143"/>
        <end position="414"/>
    </location>
</feature>
<dbReference type="EMBL" id="ML170170">
    <property type="protein sequence ID" value="TDL23370.1"/>
    <property type="molecule type" value="Genomic_DNA"/>
</dbReference>
<dbReference type="InterPro" id="IPR011009">
    <property type="entry name" value="Kinase-like_dom_sf"/>
</dbReference>
<dbReference type="InterPro" id="IPR001245">
    <property type="entry name" value="Ser-Thr/Tyr_kinase_cat_dom"/>
</dbReference>
<dbReference type="GO" id="GO:0004674">
    <property type="term" value="F:protein serine/threonine kinase activity"/>
    <property type="evidence" value="ECO:0007669"/>
    <property type="project" value="TreeGrafter"/>
</dbReference>
<name>A0A4Y7Q980_9AGAM</name>
<keyword evidence="3" id="KW-1185">Reference proteome</keyword>
<dbReference type="PROSITE" id="PS50011">
    <property type="entry name" value="PROTEIN_KINASE_DOM"/>
    <property type="match status" value="2"/>
</dbReference>
<dbReference type="InterPro" id="IPR000719">
    <property type="entry name" value="Prot_kinase_dom"/>
</dbReference>
<keyword evidence="2" id="KW-0418">Kinase</keyword>
<dbReference type="Gene3D" id="1.10.510.10">
    <property type="entry name" value="Transferase(Phosphotransferase) domain 1"/>
    <property type="match status" value="2"/>
</dbReference>
<dbReference type="AlphaFoldDB" id="A0A4Y7Q980"/>
<evidence type="ECO:0000313" key="3">
    <source>
        <dbReference type="Proteomes" id="UP000294933"/>
    </source>
</evidence>
<dbReference type="PANTHER" id="PTHR44329:SF214">
    <property type="entry name" value="PROTEIN KINASE DOMAIN-CONTAINING PROTEIN"/>
    <property type="match status" value="1"/>
</dbReference>
<dbReference type="SMART" id="SM00219">
    <property type="entry name" value="TyrKc"/>
    <property type="match status" value="1"/>
</dbReference>
<reference evidence="2 3" key="1">
    <citation type="submission" date="2018-06" db="EMBL/GenBank/DDBJ databases">
        <title>A transcriptomic atlas of mushroom development highlights an independent origin of complex multicellularity.</title>
        <authorList>
            <consortium name="DOE Joint Genome Institute"/>
            <person name="Krizsan K."/>
            <person name="Almasi E."/>
            <person name="Merenyi Z."/>
            <person name="Sahu N."/>
            <person name="Viragh M."/>
            <person name="Koszo T."/>
            <person name="Mondo S."/>
            <person name="Kiss B."/>
            <person name="Balint B."/>
            <person name="Kues U."/>
            <person name="Barry K."/>
            <person name="Hegedus J.C."/>
            <person name="Henrissat B."/>
            <person name="Johnson J."/>
            <person name="Lipzen A."/>
            <person name="Ohm R."/>
            <person name="Nagy I."/>
            <person name="Pangilinan J."/>
            <person name="Yan J."/>
            <person name="Xiong Y."/>
            <person name="Grigoriev I.V."/>
            <person name="Hibbett D.S."/>
            <person name="Nagy L.G."/>
        </authorList>
    </citation>
    <scope>NUCLEOTIDE SEQUENCE [LARGE SCALE GENOMIC DNA]</scope>
    <source>
        <strain evidence="2 3">SZMC22713</strain>
    </source>
</reference>